<dbReference type="InterPro" id="IPR011990">
    <property type="entry name" value="TPR-like_helical_dom_sf"/>
</dbReference>
<dbReference type="Proteomes" id="UP000317650">
    <property type="component" value="Chromosome 11"/>
</dbReference>
<name>A0A4S8J5L1_MUSBA</name>
<gene>
    <name evidence="1" type="ORF">C4D60_Mb11t10440</name>
</gene>
<accession>A0A4S8J5L1</accession>
<sequence>MELYHPFGSACHFHFDNNVFHSFKSHTREEVTIAQATKYEYLKGKILDVFPDYRKEAAAHLLKALCNNEDFHTLGYAWAIALGRKGICHQQKIALL</sequence>
<reference evidence="1 2" key="1">
    <citation type="journal article" date="2019" name="Nat. Plants">
        <title>Genome sequencing of Musa balbisiana reveals subgenome evolution and function divergence in polyploid bananas.</title>
        <authorList>
            <person name="Yao X."/>
        </authorList>
    </citation>
    <scope>NUCLEOTIDE SEQUENCE [LARGE SCALE GENOMIC DNA]</scope>
    <source>
        <strain evidence="2">cv. DH-PKW</strain>
        <tissue evidence="1">Leaves</tissue>
    </source>
</reference>
<dbReference type="Gene3D" id="1.25.40.10">
    <property type="entry name" value="Tetratricopeptide repeat domain"/>
    <property type="match status" value="1"/>
</dbReference>
<comment type="caution">
    <text evidence="1">The sequence shown here is derived from an EMBL/GenBank/DDBJ whole genome shotgun (WGS) entry which is preliminary data.</text>
</comment>
<dbReference type="EMBL" id="PYDT01000007">
    <property type="protein sequence ID" value="THU55802.1"/>
    <property type="molecule type" value="Genomic_DNA"/>
</dbReference>
<protein>
    <submittedName>
        <fullName evidence="1">Uncharacterized protein</fullName>
    </submittedName>
</protein>
<proteinExistence type="predicted"/>
<evidence type="ECO:0000313" key="2">
    <source>
        <dbReference type="Proteomes" id="UP000317650"/>
    </source>
</evidence>
<keyword evidence="2" id="KW-1185">Reference proteome</keyword>
<organism evidence="1 2">
    <name type="scientific">Musa balbisiana</name>
    <name type="common">Banana</name>
    <dbReference type="NCBI Taxonomy" id="52838"/>
    <lineage>
        <taxon>Eukaryota</taxon>
        <taxon>Viridiplantae</taxon>
        <taxon>Streptophyta</taxon>
        <taxon>Embryophyta</taxon>
        <taxon>Tracheophyta</taxon>
        <taxon>Spermatophyta</taxon>
        <taxon>Magnoliopsida</taxon>
        <taxon>Liliopsida</taxon>
        <taxon>Zingiberales</taxon>
        <taxon>Musaceae</taxon>
        <taxon>Musa</taxon>
    </lineage>
</organism>
<dbReference type="AlphaFoldDB" id="A0A4S8J5L1"/>
<evidence type="ECO:0000313" key="1">
    <source>
        <dbReference type="EMBL" id="THU55802.1"/>
    </source>
</evidence>